<accession>A0AAE9ZWX6</accession>
<dbReference type="InterPro" id="IPR016920">
    <property type="entry name" value="UCP029477"/>
</dbReference>
<dbReference type="InterPro" id="IPR009078">
    <property type="entry name" value="Ferritin-like_SF"/>
</dbReference>
<sequence length="153" mass="16819">MTTITDDTIDTLNHLIELCRDSAACFATAAKEVTYPELAPVFRTLALQRQGFVEKLTACVHQLGGEPEGRGTWTGTARLGWMQLREALAVRNARALLLECERTEERVVAGYRDALAKLVDPACVAVVRHQSFGAHGGYDSIRGLRECVAYRGL</sequence>
<dbReference type="RefSeq" id="WP_330929990.1">
    <property type="nucleotide sequence ID" value="NZ_CP119075.1"/>
</dbReference>
<protein>
    <submittedName>
        <fullName evidence="2">PA2169 family four-helix-bundle protein</fullName>
    </submittedName>
</protein>
<evidence type="ECO:0000259" key="1">
    <source>
        <dbReference type="Pfam" id="PF09537"/>
    </source>
</evidence>
<dbReference type="SUPFAM" id="SSF47240">
    <property type="entry name" value="Ferritin-like"/>
    <property type="match status" value="1"/>
</dbReference>
<dbReference type="Pfam" id="PF09537">
    <property type="entry name" value="DUF2383"/>
    <property type="match status" value="1"/>
</dbReference>
<keyword evidence="3" id="KW-1185">Reference proteome</keyword>
<organism evidence="2 3">
    <name type="scientific">Synoicihabitans lomoniglobus</name>
    <dbReference type="NCBI Taxonomy" id="2909285"/>
    <lineage>
        <taxon>Bacteria</taxon>
        <taxon>Pseudomonadati</taxon>
        <taxon>Verrucomicrobiota</taxon>
        <taxon>Opitutia</taxon>
        <taxon>Opitutales</taxon>
        <taxon>Opitutaceae</taxon>
        <taxon>Synoicihabitans</taxon>
    </lineage>
</organism>
<dbReference type="Gene3D" id="1.20.1260.10">
    <property type="match status" value="1"/>
</dbReference>
<feature type="domain" description="DUF2383" evidence="1">
    <location>
        <begin position="7"/>
        <end position="116"/>
    </location>
</feature>
<dbReference type="NCBIfam" id="TIGR02284">
    <property type="entry name" value="PA2169 family four-helix-bundle protein"/>
    <property type="match status" value="1"/>
</dbReference>
<evidence type="ECO:0000313" key="3">
    <source>
        <dbReference type="Proteomes" id="UP001218638"/>
    </source>
</evidence>
<reference evidence="2" key="1">
    <citation type="submission" date="2023-03" db="EMBL/GenBank/DDBJ databases">
        <title>Lomoglobus Profundus gen. nov., sp. nov., a novel member of the phylum Verrucomicrobia, isolated from deep-marine sediment of South China Sea.</title>
        <authorList>
            <person name="Ahmad T."/>
            <person name="Ishaq S.E."/>
            <person name="Wang F."/>
        </authorList>
    </citation>
    <scope>NUCLEOTIDE SEQUENCE</scope>
    <source>
        <strain evidence="2">LMO-M01</strain>
    </source>
</reference>
<dbReference type="AlphaFoldDB" id="A0AAE9ZWX6"/>
<dbReference type="EMBL" id="CP119075">
    <property type="protein sequence ID" value="WED64704.1"/>
    <property type="molecule type" value="Genomic_DNA"/>
</dbReference>
<gene>
    <name evidence="2" type="ORF">PXH66_20360</name>
</gene>
<name>A0AAE9ZWX6_9BACT</name>
<dbReference type="InterPro" id="IPR019052">
    <property type="entry name" value="DUF2383"/>
</dbReference>
<evidence type="ECO:0000313" key="2">
    <source>
        <dbReference type="EMBL" id="WED64704.1"/>
    </source>
</evidence>
<dbReference type="KEGG" id="slom:PXH66_20360"/>
<dbReference type="Proteomes" id="UP001218638">
    <property type="component" value="Chromosome"/>
</dbReference>
<dbReference type="PIRSF" id="PIRSF029477">
    <property type="entry name" value="UCP029477"/>
    <property type="match status" value="1"/>
</dbReference>
<dbReference type="InterPro" id="IPR011971">
    <property type="entry name" value="CHP02284"/>
</dbReference>
<dbReference type="InterPro" id="IPR012347">
    <property type="entry name" value="Ferritin-like"/>
</dbReference>
<proteinExistence type="predicted"/>